<protein>
    <submittedName>
        <fullName evidence="1">Uncharacterized protein</fullName>
    </submittedName>
</protein>
<dbReference type="AlphaFoldDB" id="A0A015IYJ7"/>
<keyword evidence="2" id="KW-1185">Reference proteome</keyword>
<dbReference type="HOGENOM" id="CLU_2098175_0_0_1"/>
<dbReference type="OrthoDB" id="2385582at2759"/>
<proteinExistence type="predicted"/>
<sequence>MPEQMDQDFNRSRDFDRDWIRNTVYNLLLEYESNALMSDHLELWILVHVWNFTYKVFNDIEEVKVVRTIPAVDKKRKILERRSDMIIRKITDEYSAQKQVDSLKDRMVQNCYRKEA</sequence>
<dbReference type="EMBL" id="JEMT01026429">
    <property type="protein sequence ID" value="EXX59475.1"/>
    <property type="molecule type" value="Genomic_DNA"/>
</dbReference>
<gene>
    <name evidence="1" type="ORF">RirG_188740</name>
</gene>
<name>A0A015IYJ7_RHIIW</name>
<evidence type="ECO:0000313" key="1">
    <source>
        <dbReference type="EMBL" id="EXX59475.1"/>
    </source>
</evidence>
<evidence type="ECO:0000313" key="2">
    <source>
        <dbReference type="Proteomes" id="UP000022910"/>
    </source>
</evidence>
<accession>A0A015IYJ7</accession>
<dbReference type="Proteomes" id="UP000022910">
    <property type="component" value="Unassembled WGS sequence"/>
</dbReference>
<comment type="caution">
    <text evidence="1">The sequence shown here is derived from an EMBL/GenBank/DDBJ whole genome shotgun (WGS) entry which is preliminary data.</text>
</comment>
<organism evidence="1 2">
    <name type="scientific">Rhizophagus irregularis (strain DAOM 197198w)</name>
    <name type="common">Glomus intraradices</name>
    <dbReference type="NCBI Taxonomy" id="1432141"/>
    <lineage>
        <taxon>Eukaryota</taxon>
        <taxon>Fungi</taxon>
        <taxon>Fungi incertae sedis</taxon>
        <taxon>Mucoromycota</taxon>
        <taxon>Glomeromycotina</taxon>
        <taxon>Glomeromycetes</taxon>
        <taxon>Glomerales</taxon>
        <taxon>Glomeraceae</taxon>
        <taxon>Rhizophagus</taxon>
    </lineage>
</organism>
<reference evidence="1 2" key="1">
    <citation type="submission" date="2014-02" db="EMBL/GenBank/DDBJ databases">
        <title>Single nucleus genome sequencing reveals high similarity among nuclei of an endomycorrhizal fungus.</title>
        <authorList>
            <person name="Lin K."/>
            <person name="Geurts R."/>
            <person name="Zhang Z."/>
            <person name="Limpens E."/>
            <person name="Saunders D.G."/>
            <person name="Mu D."/>
            <person name="Pang E."/>
            <person name="Cao H."/>
            <person name="Cha H."/>
            <person name="Lin T."/>
            <person name="Zhou Q."/>
            <person name="Shang Y."/>
            <person name="Li Y."/>
            <person name="Ivanov S."/>
            <person name="Sharma T."/>
            <person name="Velzen R.V."/>
            <person name="Ruijter N.D."/>
            <person name="Aanen D.K."/>
            <person name="Win J."/>
            <person name="Kamoun S."/>
            <person name="Bisseling T."/>
            <person name="Huang S."/>
        </authorList>
    </citation>
    <scope>NUCLEOTIDE SEQUENCE [LARGE SCALE GENOMIC DNA]</scope>
    <source>
        <strain evidence="2">DAOM197198w</strain>
    </source>
</reference>